<dbReference type="Proteomes" id="UP000054783">
    <property type="component" value="Unassembled WGS sequence"/>
</dbReference>
<reference evidence="2 3" key="1">
    <citation type="submission" date="2015-01" db="EMBL/GenBank/DDBJ databases">
        <title>Evolution of Trichinella species and genotypes.</title>
        <authorList>
            <person name="Korhonen P.K."/>
            <person name="Edoardo P."/>
            <person name="Giuseppe L.R."/>
            <person name="Gasser R.B."/>
        </authorList>
    </citation>
    <scope>NUCLEOTIDE SEQUENCE [LARGE SCALE GENOMIC DNA]</scope>
    <source>
        <strain evidence="2">ISS2496</strain>
    </source>
</reference>
<name>A0A0V0ZGY0_9BILA</name>
<gene>
    <name evidence="2" type="ORF">T12_10658</name>
</gene>
<feature type="transmembrane region" description="Helical" evidence="1">
    <location>
        <begin position="61"/>
        <end position="81"/>
    </location>
</feature>
<protein>
    <submittedName>
        <fullName evidence="2">Uncharacterized protein</fullName>
    </submittedName>
</protein>
<evidence type="ECO:0000313" key="3">
    <source>
        <dbReference type="Proteomes" id="UP000054783"/>
    </source>
</evidence>
<evidence type="ECO:0000256" key="1">
    <source>
        <dbReference type="SAM" id="Phobius"/>
    </source>
</evidence>
<comment type="caution">
    <text evidence="2">The sequence shown here is derived from an EMBL/GenBank/DDBJ whole genome shotgun (WGS) entry which is preliminary data.</text>
</comment>
<dbReference type="AlphaFoldDB" id="A0A0V0ZGY0"/>
<feature type="transmembrane region" description="Helical" evidence="1">
    <location>
        <begin position="27"/>
        <end position="49"/>
    </location>
</feature>
<dbReference type="EMBL" id="JYDQ01000181">
    <property type="protein sequence ID" value="KRY11862.1"/>
    <property type="molecule type" value="Genomic_DNA"/>
</dbReference>
<sequence length="100" mass="10992">MIIAVHFVKISQDSSFGIQLTVDLPHAIGIVSLAAAFHFAPWLTASACFTRTIIIHSSSTALHVTTLLVQLLNVYLFVGWAEVRRSFSVFPHLPDSSLNE</sequence>
<proteinExistence type="predicted"/>
<keyword evidence="1" id="KW-0472">Membrane</keyword>
<accession>A0A0V0ZGY0</accession>
<keyword evidence="3" id="KW-1185">Reference proteome</keyword>
<evidence type="ECO:0000313" key="2">
    <source>
        <dbReference type="EMBL" id="KRY11862.1"/>
    </source>
</evidence>
<organism evidence="2 3">
    <name type="scientific">Trichinella patagoniensis</name>
    <dbReference type="NCBI Taxonomy" id="990121"/>
    <lineage>
        <taxon>Eukaryota</taxon>
        <taxon>Metazoa</taxon>
        <taxon>Ecdysozoa</taxon>
        <taxon>Nematoda</taxon>
        <taxon>Enoplea</taxon>
        <taxon>Dorylaimia</taxon>
        <taxon>Trichinellida</taxon>
        <taxon>Trichinellidae</taxon>
        <taxon>Trichinella</taxon>
    </lineage>
</organism>
<keyword evidence="1" id="KW-0812">Transmembrane</keyword>
<keyword evidence="1" id="KW-1133">Transmembrane helix</keyword>